<evidence type="ECO:0000313" key="2">
    <source>
        <dbReference type="Proteomes" id="UP000826195"/>
    </source>
</evidence>
<keyword evidence="2" id="KW-1185">Reference proteome</keyword>
<organism evidence="1 2">
    <name type="scientific">Cotesia glomerata</name>
    <name type="common">Lepidopteran parasitic wasp</name>
    <name type="synonym">Apanteles glomeratus</name>
    <dbReference type="NCBI Taxonomy" id="32391"/>
    <lineage>
        <taxon>Eukaryota</taxon>
        <taxon>Metazoa</taxon>
        <taxon>Ecdysozoa</taxon>
        <taxon>Arthropoda</taxon>
        <taxon>Hexapoda</taxon>
        <taxon>Insecta</taxon>
        <taxon>Pterygota</taxon>
        <taxon>Neoptera</taxon>
        <taxon>Endopterygota</taxon>
        <taxon>Hymenoptera</taxon>
        <taxon>Apocrita</taxon>
        <taxon>Ichneumonoidea</taxon>
        <taxon>Braconidae</taxon>
        <taxon>Microgastrinae</taxon>
        <taxon>Cotesia</taxon>
    </lineage>
</organism>
<reference evidence="1 2" key="1">
    <citation type="journal article" date="2021" name="J. Hered.">
        <title>A chromosome-level genome assembly of the parasitoid wasp, Cotesia glomerata (Hymenoptera: Braconidae).</title>
        <authorList>
            <person name="Pinto B.J."/>
            <person name="Weis J.J."/>
            <person name="Gamble T."/>
            <person name="Ode P.J."/>
            <person name="Paul R."/>
            <person name="Zaspel J.M."/>
        </authorList>
    </citation>
    <scope>NUCLEOTIDE SEQUENCE [LARGE SCALE GENOMIC DNA]</scope>
    <source>
        <strain evidence="1">CgM1</strain>
    </source>
</reference>
<dbReference type="Proteomes" id="UP000826195">
    <property type="component" value="Unassembled WGS sequence"/>
</dbReference>
<gene>
    <name evidence="1" type="ORF">KQX54_017478</name>
</gene>
<dbReference type="EMBL" id="JAHXZJ010001119">
    <property type="protein sequence ID" value="KAH0555299.1"/>
    <property type="molecule type" value="Genomic_DNA"/>
</dbReference>
<name>A0AAV7IN77_COTGL</name>
<proteinExistence type="predicted"/>
<dbReference type="AlphaFoldDB" id="A0AAV7IN77"/>
<comment type="caution">
    <text evidence="1">The sequence shown here is derived from an EMBL/GenBank/DDBJ whole genome shotgun (WGS) entry which is preliminary data.</text>
</comment>
<accession>A0AAV7IN77</accession>
<protein>
    <submittedName>
        <fullName evidence="1">Uncharacterized protein</fullName>
    </submittedName>
</protein>
<sequence length="154" mass="17249">MLQTELATLREHKKAMLALNVSTHRLITEMGAAATSVSISLKDAVADLYRIWDETFQRGNQKLSTLQAIQQFTTRLTELQNALRRDKDTLAVLDAALQAGAISEVASSVRDVARLLSEKQSTNCQNEIWRMTLLKSVDYGPKLSIRLAKVDNQY</sequence>
<evidence type="ECO:0000313" key="1">
    <source>
        <dbReference type="EMBL" id="KAH0555299.1"/>
    </source>
</evidence>